<dbReference type="EMBL" id="BPLR01017218">
    <property type="protein sequence ID" value="GIY89526.1"/>
    <property type="molecule type" value="Genomic_DNA"/>
</dbReference>
<comment type="caution">
    <text evidence="1">The sequence shown here is derived from an EMBL/GenBank/DDBJ whole genome shotgun (WGS) entry which is preliminary data.</text>
</comment>
<evidence type="ECO:0000313" key="1">
    <source>
        <dbReference type="EMBL" id="GIY89526.1"/>
    </source>
</evidence>
<dbReference type="AlphaFoldDB" id="A0AAV4X2P0"/>
<reference evidence="1 2" key="1">
    <citation type="submission" date="2021-06" db="EMBL/GenBank/DDBJ databases">
        <title>Caerostris extrusa draft genome.</title>
        <authorList>
            <person name="Kono N."/>
            <person name="Arakawa K."/>
        </authorList>
    </citation>
    <scope>NUCLEOTIDE SEQUENCE [LARGE SCALE GENOMIC DNA]</scope>
</reference>
<sequence length="99" mass="11285">MWFFCGPHSTFVGVNSARESEMRVICPKHSVKPIVLLFHLIEYQIRKTSARVEVEVSVLAYVATLGIPFQSHSQCFPDTAVRHTPVYFETSRALHSHVQ</sequence>
<keyword evidence="2" id="KW-1185">Reference proteome</keyword>
<organism evidence="1 2">
    <name type="scientific">Caerostris extrusa</name>
    <name type="common">Bark spider</name>
    <name type="synonym">Caerostris bankana</name>
    <dbReference type="NCBI Taxonomy" id="172846"/>
    <lineage>
        <taxon>Eukaryota</taxon>
        <taxon>Metazoa</taxon>
        <taxon>Ecdysozoa</taxon>
        <taxon>Arthropoda</taxon>
        <taxon>Chelicerata</taxon>
        <taxon>Arachnida</taxon>
        <taxon>Araneae</taxon>
        <taxon>Araneomorphae</taxon>
        <taxon>Entelegynae</taxon>
        <taxon>Araneoidea</taxon>
        <taxon>Araneidae</taxon>
        <taxon>Caerostris</taxon>
    </lineage>
</organism>
<name>A0AAV4X2P0_CAEEX</name>
<evidence type="ECO:0000313" key="2">
    <source>
        <dbReference type="Proteomes" id="UP001054945"/>
    </source>
</evidence>
<proteinExistence type="predicted"/>
<protein>
    <submittedName>
        <fullName evidence="1">Uncharacterized protein</fullName>
    </submittedName>
</protein>
<dbReference type="Proteomes" id="UP001054945">
    <property type="component" value="Unassembled WGS sequence"/>
</dbReference>
<gene>
    <name evidence="1" type="ORF">CEXT_350631</name>
</gene>
<accession>A0AAV4X2P0</accession>